<comment type="caution">
    <text evidence="1">The sequence shown here is derived from an EMBL/GenBank/DDBJ whole genome shotgun (WGS) entry which is preliminary data.</text>
</comment>
<dbReference type="RefSeq" id="WP_107289210.1">
    <property type="nucleotide sequence ID" value="NZ_PYNF01000003.1"/>
</dbReference>
<evidence type="ECO:0000313" key="1">
    <source>
        <dbReference type="EMBL" id="PSV00580.1"/>
    </source>
</evidence>
<dbReference type="EMBL" id="PYNF01000003">
    <property type="protein sequence ID" value="PSV00580.1"/>
    <property type="molecule type" value="Genomic_DNA"/>
</dbReference>
<name>A0A2T3KLQ2_9GAMM</name>
<sequence>MKKPFTINELKNLLHEQIGYNKLDLDMKEIADDCIDDIVEYSVKHNYDKNDGNVLTCVSNATIEDIFQDDSYIYDCFMYDNTFKLTFSDANAVHIWLRTALLCLYLVKHKKATAEQIDKLCVKSLSVLNKLADIYTAFELGVYESGAFGSRRTICSAHYNFTRPGHSIIKEAANLSLIDYKQEDAEADLTAMLTEH</sequence>
<evidence type="ECO:0000313" key="2">
    <source>
        <dbReference type="Proteomes" id="UP000241426"/>
    </source>
</evidence>
<reference evidence="1 2" key="1">
    <citation type="submission" date="2018-01" db="EMBL/GenBank/DDBJ databases">
        <title>Whole genome sequencing of Histamine producing bacteria.</title>
        <authorList>
            <person name="Butler K."/>
        </authorList>
    </citation>
    <scope>NUCLEOTIDE SEQUENCE [LARGE SCALE GENOMIC DNA]</scope>
    <source>
        <strain evidence="1 2">FS-7.2</strain>
    </source>
</reference>
<organism evidence="1 2">
    <name type="scientific">Photobacterium kishitanii</name>
    <dbReference type="NCBI Taxonomy" id="318456"/>
    <lineage>
        <taxon>Bacteria</taxon>
        <taxon>Pseudomonadati</taxon>
        <taxon>Pseudomonadota</taxon>
        <taxon>Gammaproteobacteria</taxon>
        <taxon>Vibrionales</taxon>
        <taxon>Vibrionaceae</taxon>
        <taxon>Photobacterium</taxon>
    </lineage>
</organism>
<gene>
    <name evidence="1" type="ORF">C9J27_05445</name>
</gene>
<dbReference type="AlphaFoldDB" id="A0A2T3KLQ2"/>
<protein>
    <submittedName>
        <fullName evidence="1">Uncharacterized protein</fullName>
    </submittedName>
</protein>
<dbReference type="Proteomes" id="UP000241426">
    <property type="component" value="Unassembled WGS sequence"/>
</dbReference>
<accession>A0A2T3KLQ2</accession>
<proteinExistence type="predicted"/>